<feature type="region of interest" description="Disordered" evidence="1">
    <location>
        <begin position="77"/>
        <end position="100"/>
    </location>
</feature>
<accession>A0ABD3MBT4</accession>
<keyword evidence="2" id="KW-0812">Transmembrane</keyword>
<reference evidence="3 4" key="1">
    <citation type="submission" date="2024-10" db="EMBL/GenBank/DDBJ databases">
        <title>Updated reference genomes for cyclostephanoid diatoms.</title>
        <authorList>
            <person name="Roberts W.R."/>
            <person name="Alverson A.J."/>
        </authorList>
    </citation>
    <scope>NUCLEOTIDE SEQUENCE [LARGE SCALE GENOMIC DNA]</scope>
    <source>
        <strain evidence="3 4">AJA232-27</strain>
    </source>
</reference>
<feature type="transmembrane region" description="Helical" evidence="2">
    <location>
        <begin position="146"/>
        <end position="165"/>
    </location>
</feature>
<dbReference type="Proteomes" id="UP001530293">
    <property type="component" value="Unassembled WGS sequence"/>
</dbReference>
<comment type="caution">
    <text evidence="3">The sequence shown here is derived from an EMBL/GenBank/DDBJ whole genome shotgun (WGS) entry which is preliminary data.</text>
</comment>
<dbReference type="SUPFAM" id="SSF103481">
    <property type="entry name" value="Multidrug resistance efflux transporter EmrE"/>
    <property type="match status" value="1"/>
</dbReference>
<evidence type="ECO:0000313" key="4">
    <source>
        <dbReference type="Proteomes" id="UP001530293"/>
    </source>
</evidence>
<protein>
    <submittedName>
        <fullName evidence="3">Uncharacterized protein</fullName>
    </submittedName>
</protein>
<keyword evidence="2" id="KW-0472">Membrane</keyword>
<evidence type="ECO:0000256" key="1">
    <source>
        <dbReference type="SAM" id="MobiDB-lite"/>
    </source>
</evidence>
<organism evidence="3 4">
    <name type="scientific">Discostella pseudostelligera</name>
    <dbReference type="NCBI Taxonomy" id="259834"/>
    <lineage>
        <taxon>Eukaryota</taxon>
        <taxon>Sar</taxon>
        <taxon>Stramenopiles</taxon>
        <taxon>Ochrophyta</taxon>
        <taxon>Bacillariophyta</taxon>
        <taxon>Coscinodiscophyceae</taxon>
        <taxon>Thalassiosirophycidae</taxon>
        <taxon>Stephanodiscales</taxon>
        <taxon>Stephanodiscaceae</taxon>
        <taxon>Discostella</taxon>
    </lineage>
</organism>
<sequence length="198" mass="21408">MSVTVQIWDEISNEGVTQTNYKRGYACAIVNVLADSLGSLLTKKYGVGMTTWSINLIRFGFAGVVLAGMSAGMRLKQRDSSAGNKDTKYDNEQTANENGNVAESYDQPPRWFELPTLSRKGWVKITTGVGLVTFLCPALSNYSLFQIALGLAVSLGSVGPLYGIILDWPFKGKKPTVFGCVGVFFAIAGVIILCFWGA</sequence>
<dbReference type="EMBL" id="JALLBG020000199">
    <property type="protein sequence ID" value="KAL3759622.1"/>
    <property type="molecule type" value="Genomic_DNA"/>
</dbReference>
<keyword evidence="2" id="KW-1133">Transmembrane helix</keyword>
<evidence type="ECO:0000313" key="3">
    <source>
        <dbReference type="EMBL" id="KAL3759622.1"/>
    </source>
</evidence>
<proteinExistence type="predicted"/>
<dbReference type="AlphaFoldDB" id="A0ABD3MBT4"/>
<name>A0ABD3MBT4_9STRA</name>
<evidence type="ECO:0000256" key="2">
    <source>
        <dbReference type="SAM" id="Phobius"/>
    </source>
</evidence>
<dbReference type="PANTHER" id="PTHR22911">
    <property type="entry name" value="ACYL-MALONYL CONDENSING ENZYME-RELATED"/>
    <property type="match status" value="1"/>
</dbReference>
<gene>
    <name evidence="3" type="ORF">ACHAWU_009769</name>
</gene>
<dbReference type="InterPro" id="IPR037185">
    <property type="entry name" value="EmrE-like"/>
</dbReference>
<keyword evidence="4" id="KW-1185">Reference proteome</keyword>
<feature type="transmembrane region" description="Helical" evidence="2">
    <location>
        <begin position="177"/>
        <end position="196"/>
    </location>
</feature>
<feature type="transmembrane region" description="Helical" evidence="2">
    <location>
        <begin position="56"/>
        <end position="75"/>
    </location>
</feature>